<dbReference type="GeneID" id="89928968"/>
<evidence type="ECO:0000313" key="2">
    <source>
        <dbReference type="EMBL" id="KAK5166903.1"/>
    </source>
</evidence>
<proteinExistence type="predicted"/>
<dbReference type="InterPro" id="IPR046348">
    <property type="entry name" value="SIS_dom_sf"/>
</dbReference>
<feature type="domain" description="SIS" evidence="1">
    <location>
        <begin position="46"/>
        <end position="198"/>
    </location>
</feature>
<protein>
    <recommendedName>
        <fullName evidence="1">SIS domain-containing protein</fullName>
    </recommendedName>
</protein>
<gene>
    <name evidence="2" type="ORF">LTR77_007632</name>
</gene>
<keyword evidence="3" id="KW-1185">Reference proteome</keyword>
<evidence type="ECO:0000259" key="1">
    <source>
        <dbReference type="PROSITE" id="PS51464"/>
    </source>
</evidence>
<dbReference type="RefSeq" id="XP_064656711.1">
    <property type="nucleotide sequence ID" value="XM_064804869.1"/>
</dbReference>
<dbReference type="PANTHER" id="PTHR38418:SF2">
    <property type="entry name" value="SUGAR ISOMERASE, KPSF_GUTQ (AFU_ORTHOLOGUE AFUA_6G08860)"/>
    <property type="match status" value="1"/>
</dbReference>
<organism evidence="2 3">
    <name type="scientific">Saxophila tyrrhenica</name>
    <dbReference type="NCBI Taxonomy" id="1690608"/>
    <lineage>
        <taxon>Eukaryota</taxon>
        <taxon>Fungi</taxon>
        <taxon>Dikarya</taxon>
        <taxon>Ascomycota</taxon>
        <taxon>Pezizomycotina</taxon>
        <taxon>Dothideomycetes</taxon>
        <taxon>Dothideomycetidae</taxon>
        <taxon>Mycosphaerellales</taxon>
        <taxon>Extremaceae</taxon>
        <taxon>Saxophila</taxon>
    </lineage>
</organism>
<reference evidence="2 3" key="1">
    <citation type="submission" date="2023-08" db="EMBL/GenBank/DDBJ databases">
        <title>Black Yeasts Isolated from many extreme environments.</title>
        <authorList>
            <person name="Coleine C."/>
            <person name="Stajich J.E."/>
            <person name="Selbmann L."/>
        </authorList>
    </citation>
    <scope>NUCLEOTIDE SEQUENCE [LARGE SCALE GENOMIC DNA]</scope>
    <source>
        <strain evidence="2 3">CCFEE 5935</strain>
    </source>
</reference>
<dbReference type="Pfam" id="PF01380">
    <property type="entry name" value="SIS"/>
    <property type="match status" value="1"/>
</dbReference>
<dbReference type="PROSITE" id="PS51464">
    <property type="entry name" value="SIS"/>
    <property type="match status" value="1"/>
</dbReference>
<dbReference type="InterPro" id="IPR001347">
    <property type="entry name" value="SIS_dom"/>
</dbReference>
<dbReference type="GO" id="GO:0097367">
    <property type="term" value="F:carbohydrate derivative binding"/>
    <property type="evidence" value="ECO:0007669"/>
    <property type="project" value="InterPro"/>
</dbReference>
<evidence type="ECO:0000313" key="3">
    <source>
        <dbReference type="Proteomes" id="UP001337655"/>
    </source>
</evidence>
<dbReference type="AlphaFoldDB" id="A0AAV9P6N4"/>
<accession>A0AAV9P6N4</accession>
<dbReference type="GO" id="GO:1901135">
    <property type="term" value="P:carbohydrate derivative metabolic process"/>
    <property type="evidence" value="ECO:0007669"/>
    <property type="project" value="InterPro"/>
</dbReference>
<dbReference type="SUPFAM" id="SSF53697">
    <property type="entry name" value="SIS domain"/>
    <property type="match status" value="1"/>
</dbReference>
<dbReference type="Proteomes" id="UP001337655">
    <property type="component" value="Unassembled WGS sequence"/>
</dbReference>
<dbReference type="PANTHER" id="PTHR38418">
    <property type="entry name" value="SUGAR ISOMERASE, KPSF/GUTQ (AFU_ORTHOLOGUE AFUA_6G08860)"/>
    <property type="match status" value="1"/>
</dbReference>
<dbReference type="EMBL" id="JAVRRT010000012">
    <property type="protein sequence ID" value="KAK5166903.1"/>
    <property type="molecule type" value="Genomic_DNA"/>
</dbReference>
<comment type="caution">
    <text evidence="2">The sequence shown here is derived from an EMBL/GenBank/DDBJ whole genome shotgun (WGS) entry which is preliminary data.</text>
</comment>
<dbReference type="Gene3D" id="3.40.50.10490">
    <property type="entry name" value="Glucose-6-phosphate isomerase like protein, domain 1"/>
    <property type="match status" value="1"/>
</dbReference>
<name>A0AAV9P6N4_9PEZI</name>
<sequence>MDHCESASTKLLDSATAVLGEQAAALSHVHGLYQTDETARRSLAAAVDAIVQAQARRGKLIVCGVGKSAYVGMKLVATCKSLGIAASFMHACEAVHGDLGDIREDDVLLFISYSGKTPELLNLRPHIPQSTRVMVVTSQSRPEDCLLLADREDGILIQASIHKSEEESFGVSAPTTSATVALAISDMLALTVAGQIHADKRKEVFKWNHPGGAIGMRHEEVEALKEKCLDVSIVELPSPSLSAQDEENDSKAI</sequence>